<sequence>MTSLEPVAHASPPQSTPPPDPGAAGEPGPSMGRLVGVDLARAFAVFGMFAVHVGPFEAARGDIGGWIRSLSEGRASALFATLAGFSLMLIAGRFEPKTGLAGRQAKARIVIRAVILLVVGTALTMTDFGDAVILNAYAVYFLLALPLTRLRARTLAVIAAVLALVGPQVGFGLRAWLGEPIVNSINAYDPLERLCGVGVLDLLLTGFYPAITWMSFVIAGMALGRLDLAAGAVQRRLAVLGPALIVLGYGTSWLALKIFGGGIPDRVPDGMPPKDAVADLAAGSAPPPAKWGLEADPWLLLAAEPHSGSTFDVIGCLGVAITVLLCATVAMAKLPRLRRLAGPVIAVGTMSLTIYVGHILAILALPGKSATPPDANSTVLLCAFVLGAVVFAALWSRFFRRGPLEDLLNSATKPARLLR</sequence>
<organism evidence="5">
    <name type="scientific">Micromonospora carbonacea</name>
    <dbReference type="NCBI Taxonomy" id="47853"/>
    <lineage>
        <taxon>Bacteria</taxon>
        <taxon>Bacillati</taxon>
        <taxon>Actinomycetota</taxon>
        <taxon>Actinomycetes</taxon>
        <taxon>Micromonosporales</taxon>
        <taxon>Micromonosporaceae</taxon>
        <taxon>Micromonospora</taxon>
    </lineage>
</organism>
<dbReference type="Pfam" id="PF07786">
    <property type="entry name" value="HGSNAT_cat"/>
    <property type="match status" value="1"/>
</dbReference>
<feature type="transmembrane region" description="Helical" evidence="2">
    <location>
        <begin position="76"/>
        <end position="95"/>
    </location>
</feature>
<feature type="transmembrane region" description="Helical" evidence="2">
    <location>
        <begin position="377"/>
        <end position="395"/>
    </location>
</feature>
<feature type="transmembrane region" description="Helical" evidence="2">
    <location>
        <begin position="155"/>
        <end position="177"/>
    </location>
</feature>
<keyword evidence="2" id="KW-1133">Transmembrane helix</keyword>
<protein>
    <submittedName>
        <fullName evidence="5">DUF418 domain-containing protein</fullName>
    </submittedName>
</protein>
<feature type="transmembrane region" description="Helical" evidence="2">
    <location>
        <begin position="197"/>
        <end position="224"/>
    </location>
</feature>
<dbReference type="AlphaFoldDB" id="A0A7D6CC33"/>
<keyword evidence="2" id="KW-0472">Membrane</keyword>
<proteinExistence type="predicted"/>
<gene>
    <name evidence="5" type="ORF">HZU44_18655</name>
</gene>
<dbReference type="InterPro" id="IPR052529">
    <property type="entry name" value="Bact_Transport_Assoc"/>
</dbReference>
<feature type="region of interest" description="Disordered" evidence="1">
    <location>
        <begin position="1"/>
        <end position="28"/>
    </location>
</feature>
<dbReference type="InterPro" id="IPR012429">
    <property type="entry name" value="HGSNAT_cat"/>
</dbReference>
<evidence type="ECO:0000256" key="1">
    <source>
        <dbReference type="SAM" id="MobiDB-lite"/>
    </source>
</evidence>
<evidence type="ECO:0000256" key="2">
    <source>
        <dbReference type="SAM" id="Phobius"/>
    </source>
</evidence>
<feature type="transmembrane region" description="Helical" evidence="2">
    <location>
        <begin position="311"/>
        <end position="332"/>
    </location>
</feature>
<dbReference type="Pfam" id="PF04235">
    <property type="entry name" value="DUF418"/>
    <property type="match status" value="1"/>
</dbReference>
<reference evidence="5" key="1">
    <citation type="submission" date="2020-08" db="EMBL/GenBank/DDBJ databases">
        <title>A bifunctional nitrone conjugated secondary metabolite targeting the ribosome.</title>
        <authorList>
            <person name="Limbrick E.M."/>
            <person name="Graf M."/>
            <person name="Derewacz D.K."/>
            <person name="Nguyen F."/>
            <person name="Spraggins J.M."/>
            <person name="Wieland M."/>
            <person name="Ynigez-Gutierrez A.E."/>
            <person name="Reisman B.J."/>
            <person name="Zinshteyn B."/>
            <person name="McCulloch K."/>
            <person name="Iverson T.M."/>
            <person name="Green R."/>
            <person name="Wilson D.N."/>
            <person name="Bachmann B.O."/>
        </authorList>
    </citation>
    <scope>NUCLEOTIDE SEQUENCE</scope>
    <source>
        <strain evidence="5">Africana</strain>
    </source>
</reference>
<feature type="domain" description="DUF418" evidence="3">
    <location>
        <begin position="317"/>
        <end position="412"/>
    </location>
</feature>
<feature type="domain" description="Heparan-alpha-glucosaminide N-acetyltransferase catalytic" evidence="4">
    <location>
        <begin position="33"/>
        <end position="230"/>
    </location>
</feature>
<dbReference type="PANTHER" id="PTHR30590:SF3">
    <property type="entry name" value="HYPOTHETICAL MEMBRANE SPANNING PROTEIN"/>
    <property type="match status" value="1"/>
</dbReference>
<evidence type="ECO:0000313" key="5">
    <source>
        <dbReference type="EMBL" id="QLJ96903.1"/>
    </source>
</evidence>
<name>A0A7D6CC33_9ACTN</name>
<evidence type="ECO:0000259" key="3">
    <source>
        <dbReference type="Pfam" id="PF04235"/>
    </source>
</evidence>
<evidence type="ECO:0000259" key="4">
    <source>
        <dbReference type="Pfam" id="PF07786"/>
    </source>
</evidence>
<feature type="transmembrane region" description="Helical" evidence="2">
    <location>
        <begin position="131"/>
        <end position="148"/>
    </location>
</feature>
<feature type="transmembrane region" description="Helical" evidence="2">
    <location>
        <begin position="107"/>
        <end position="125"/>
    </location>
</feature>
<keyword evidence="2" id="KW-0812">Transmembrane</keyword>
<dbReference type="EMBL" id="CP058905">
    <property type="protein sequence ID" value="QLJ96903.1"/>
    <property type="molecule type" value="Genomic_DNA"/>
</dbReference>
<dbReference type="InterPro" id="IPR007349">
    <property type="entry name" value="DUF418"/>
</dbReference>
<dbReference type="PANTHER" id="PTHR30590">
    <property type="entry name" value="INNER MEMBRANE PROTEIN"/>
    <property type="match status" value="1"/>
</dbReference>
<feature type="transmembrane region" description="Helical" evidence="2">
    <location>
        <begin position="236"/>
        <end position="256"/>
    </location>
</feature>
<accession>A0A7D6CC33</accession>
<feature type="transmembrane region" description="Helical" evidence="2">
    <location>
        <begin position="344"/>
        <end position="365"/>
    </location>
</feature>